<evidence type="ECO:0000313" key="4">
    <source>
        <dbReference type="Proteomes" id="UP000663853"/>
    </source>
</evidence>
<keyword evidence="2" id="KW-1133">Transmembrane helix</keyword>
<dbReference type="AlphaFoldDB" id="A0A8H2XNC0"/>
<feature type="compositionally biased region" description="Polar residues" evidence="1">
    <location>
        <begin position="307"/>
        <end position="327"/>
    </location>
</feature>
<feature type="transmembrane region" description="Helical" evidence="2">
    <location>
        <begin position="26"/>
        <end position="45"/>
    </location>
</feature>
<keyword evidence="2" id="KW-0812">Transmembrane</keyword>
<dbReference type="EMBL" id="CAJMXA010000347">
    <property type="protein sequence ID" value="CAE6427343.1"/>
    <property type="molecule type" value="Genomic_DNA"/>
</dbReference>
<evidence type="ECO:0000313" key="3">
    <source>
        <dbReference type="EMBL" id="CAE6427343.1"/>
    </source>
</evidence>
<feature type="region of interest" description="Disordered" evidence="1">
    <location>
        <begin position="281"/>
        <end position="343"/>
    </location>
</feature>
<feature type="transmembrane region" description="Helical" evidence="2">
    <location>
        <begin position="174"/>
        <end position="200"/>
    </location>
</feature>
<feature type="transmembrane region" description="Helical" evidence="2">
    <location>
        <begin position="220"/>
        <end position="243"/>
    </location>
</feature>
<accession>A0A8H2XNC0</accession>
<keyword evidence="2" id="KW-0472">Membrane</keyword>
<evidence type="ECO:0000256" key="2">
    <source>
        <dbReference type="SAM" id="Phobius"/>
    </source>
</evidence>
<protein>
    <recommendedName>
        <fullName evidence="5">Transmembrane protein</fullName>
    </recommendedName>
</protein>
<gene>
    <name evidence="3" type="ORF">RDB_LOCUS19404</name>
</gene>
<organism evidence="3 4">
    <name type="scientific">Rhizoctonia solani</name>
    <dbReference type="NCBI Taxonomy" id="456999"/>
    <lineage>
        <taxon>Eukaryota</taxon>
        <taxon>Fungi</taxon>
        <taxon>Dikarya</taxon>
        <taxon>Basidiomycota</taxon>
        <taxon>Agaricomycotina</taxon>
        <taxon>Agaricomycetes</taxon>
        <taxon>Cantharellales</taxon>
        <taxon>Ceratobasidiaceae</taxon>
        <taxon>Rhizoctonia</taxon>
    </lineage>
</organism>
<comment type="caution">
    <text evidence="3">The sequence shown here is derived from an EMBL/GenBank/DDBJ whole genome shotgun (WGS) entry which is preliminary data.</text>
</comment>
<name>A0A8H2XNC0_9AGAM</name>
<reference evidence="3" key="1">
    <citation type="submission" date="2021-01" db="EMBL/GenBank/DDBJ databases">
        <authorList>
            <person name="Kaushik A."/>
        </authorList>
    </citation>
    <scope>NUCLEOTIDE SEQUENCE</scope>
    <source>
        <strain evidence="3">AG6-10EEA</strain>
    </source>
</reference>
<feature type="transmembrane region" description="Helical" evidence="2">
    <location>
        <begin position="118"/>
        <end position="140"/>
    </location>
</feature>
<sequence length="343" mass="37154">MAKGTITPTRKGTVEQVQEVREGRTFGGFAVQVLWILVCLVTLGFPAKYRERLRLFERLYIIGEDEINQPWLRPATYSDRGDKNNSLKTMRQKQQVSVITATSAAALAIQAANNNSQIYWLVTAFYSIAFGLSLEGLILITYMTISAGGSSDEAITRLARGILISIRYPMVKPAALTMALPAILATYSSISLLLGLVAMVVVGPSEGADTQGKEHTLVTIIPVGVGFLFLCIAIVLCEVGNWIEIWGRRKHKTTYPEAEDDSDKSHCCYCCPKAQEGQLAAPLHDKTSASSSPVGSQSDDMSDETQPKGQSGMPPNNRESTGSTLVGSQFGDMSDGTQPSRGH</sequence>
<proteinExistence type="predicted"/>
<feature type="compositionally biased region" description="Polar residues" evidence="1">
    <location>
        <begin position="288"/>
        <end position="299"/>
    </location>
</feature>
<evidence type="ECO:0008006" key="5">
    <source>
        <dbReference type="Google" id="ProtNLM"/>
    </source>
</evidence>
<dbReference type="Proteomes" id="UP000663853">
    <property type="component" value="Unassembled WGS sequence"/>
</dbReference>
<evidence type="ECO:0000256" key="1">
    <source>
        <dbReference type="SAM" id="MobiDB-lite"/>
    </source>
</evidence>